<accession>A0A4S3B4E8</accession>
<evidence type="ECO:0000313" key="2">
    <source>
        <dbReference type="EMBL" id="THB62014.1"/>
    </source>
</evidence>
<comment type="caution">
    <text evidence="2">The sequence shown here is derived from an EMBL/GenBank/DDBJ whole genome shotgun (WGS) entry which is preliminary data.</text>
</comment>
<reference evidence="2 3" key="1">
    <citation type="submission" date="2019-01" db="EMBL/GenBank/DDBJ databases">
        <title>Vagococcus silagei sp. nov. isolated from brewer's grain.</title>
        <authorList>
            <person name="Guu J.-R."/>
        </authorList>
    </citation>
    <scope>NUCLEOTIDE SEQUENCE [LARGE SCALE GENOMIC DNA]</scope>
    <source>
        <strain evidence="2 3">2B-2</strain>
    </source>
</reference>
<keyword evidence="1" id="KW-0472">Membrane</keyword>
<keyword evidence="3" id="KW-1185">Reference proteome</keyword>
<dbReference type="OrthoDB" id="9883529at2"/>
<evidence type="ECO:0000313" key="3">
    <source>
        <dbReference type="Proteomes" id="UP000310506"/>
    </source>
</evidence>
<feature type="transmembrane region" description="Helical" evidence="1">
    <location>
        <begin position="6"/>
        <end position="26"/>
    </location>
</feature>
<proteinExistence type="predicted"/>
<evidence type="ECO:0000256" key="1">
    <source>
        <dbReference type="SAM" id="Phobius"/>
    </source>
</evidence>
<sequence length="210" mass="24250">MKHLNLFLFSISGILLAVLLFSPSIIEKRSYNTSESLTVNREQLNNNKAEKIPEKLQLIQKANYSLGQTAFDKEKILSLNTALDHFLEKADLKHESLIITRATPNIIKELVVWQVQFMSSTTDISGSFVYDESSEKILQLEYFGIHPYSNGNEKQLITIYLDYLKIEAHQEKKTQQVTTIKLKNDYDIAFYIAPKVILLNFPQENDYLNE</sequence>
<dbReference type="RefSeq" id="WP_136136013.1">
    <property type="nucleotide sequence ID" value="NZ_SDGV01000004.1"/>
</dbReference>
<organism evidence="2 3">
    <name type="scientific">Vagococcus silagei</name>
    <dbReference type="NCBI Taxonomy" id="2508885"/>
    <lineage>
        <taxon>Bacteria</taxon>
        <taxon>Bacillati</taxon>
        <taxon>Bacillota</taxon>
        <taxon>Bacilli</taxon>
        <taxon>Lactobacillales</taxon>
        <taxon>Enterococcaceae</taxon>
        <taxon>Vagococcus</taxon>
    </lineage>
</organism>
<gene>
    <name evidence="2" type="ORF">ESZ54_02065</name>
</gene>
<dbReference type="Proteomes" id="UP000310506">
    <property type="component" value="Unassembled WGS sequence"/>
</dbReference>
<keyword evidence="1" id="KW-1133">Transmembrane helix</keyword>
<dbReference type="EMBL" id="SDGV01000004">
    <property type="protein sequence ID" value="THB62014.1"/>
    <property type="molecule type" value="Genomic_DNA"/>
</dbReference>
<keyword evidence="1" id="KW-0812">Transmembrane</keyword>
<protein>
    <submittedName>
        <fullName evidence="2">Uncharacterized protein</fullName>
    </submittedName>
</protein>
<dbReference type="AlphaFoldDB" id="A0A4S3B4E8"/>
<name>A0A4S3B4E8_9ENTE</name>